<reference evidence="1" key="1">
    <citation type="journal article" date="2019" name="Sci. Rep.">
        <title>Draft genome of Tanacetum cinerariifolium, the natural source of mosquito coil.</title>
        <authorList>
            <person name="Yamashiro T."/>
            <person name="Shiraishi A."/>
            <person name="Satake H."/>
            <person name="Nakayama K."/>
        </authorList>
    </citation>
    <scope>NUCLEOTIDE SEQUENCE</scope>
</reference>
<evidence type="ECO:0000313" key="1">
    <source>
        <dbReference type="EMBL" id="GEU86203.1"/>
    </source>
</evidence>
<dbReference type="AlphaFoldDB" id="A0A6L2NJ34"/>
<organism evidence="1">
    <name type="scientific">Tanacetum cinerariifolium</name>
    <name type="common">Dalmatian daisy</name>
    <name type="synonym">Chrysanthemum cinerariifolium</name>
    <dbReference type="NCBI Taxonomy" id="118510"/>
    <lineage>
        <taxon>Eukaryota</taxon>
        <taxon>Viridiplantae</taxon>
        <taxon>Streptophyta</taxon>
        <taxon>Embryophyta</taxon>
        <taxon>Tracheophyta</taxon>
        <taxon>Spermatophyta</taxon>
        <taxon>Magnoliopsida</taxon>
        <taxon>eudicotyledons</taxon>
        <taxon>Gunneridae</taxon>
        <taxon>Pentapetalae</taxon>
        <taxon>asterids</taxon>
        <taxon>campanulids</taxon>
        <taxon>Asterales</taxon>
        <taxon>Asteraceae</taxon>
        <taxon>Asteroideae</taxon>
        <taxon>Anthemideae</taxon>
        <taxon>Anthemidinae</taxon>
        <taxon>Tanacetum</taxon>
    </lineage>
</organism>
<accession>A0A6L2NJ34</accession>
<sequence length="188" mass="21548">MYVVLSNNTTYSANSTNLQQIHTAYSNQVNTACRSPDTVAVVIFRIRSPALFYVSLPRERPTDHLLLSSGNRLMKDVDWITMAKPILDEAHTKPSLTELKTDNDVKIEISEELLKELRNNAYSGRVEEDVIDHIAKFLEILDLIKIANVDPFELQMKVFPLSLAGDARKWWMNEGDDKINTWEELVKK</sequence>
<proteinExistence type="predicted"/>
<evidence type="ECO:0008006" key="2">
    <source>
        <dbReference type="Google" id="ProtNLM"/>
    </source>
</evidence>
<gene>
    <name evidence="1" type="ORF">Tci_058181</name>
</gene>
<name>A0A6L2NJ34_TANCI</name>
<dbReference type="EMBL" id="BKCJ010009273">
    <property type="protein sequence ID" value="GEU86203.1"/>
    <property type="molecule type" value="Genomic_DNA"/>
</dbReference>
<comment type="caution">
    <text evidence="1">The sequence shown here is derived from an EMBL/GenBank/DDBJ whole genome shotgun (WGS) entry which is preliminary data.</text>
</comment>
<protein>
    <recommendedName>
        <fullName evidence="2">Reverse transcriptase domain-containing protein</fullName>
    </recommendedName>
</protein>